<keyword evidence="1" id="KW-0004">4Fe-4S</keyword>
<gene>
    <name evidence="6" type="ORF">DSCA_33170</name>
</gene>
<dbReference type="Proteomes" id="UP000427906">
    <property type="component" value="Chromosome"/>
</dbReference>
<dbReference type="OrthoDB" id="9781559at2"/>
<dbReference type="PANTHER" id="PTHR24960">
    <property type="entry name" value="PHOTOSYSTEM I IRON-SULFUR CENTER-RELATED"/>
    <property type="match status" value="1"/>
</dbReference>
<feature type="domain" description="4Fe-4S ferredoxin-type" evidence="5">
    <location>
        <begin position="215"/>
        <end position="244"/>
    </location>
</feature>
<evidence type="ECO:0000256" key="2">
    <source>
        <dbReference type="ARBA" id="ARBA00022723"/>
    </source>
</evidence>
<organism evidence="6 7">
    <name type="scientific">Desulfosarcina alkanivorans</name>
    <dbReference type="NCBI Taxonomy" id="571177"/>
    <lineage>
        <taxon>Bacteria</taxon>
        <taxon>Pseudomonadati</taxon>
        <taxon>Thermodesulfobacteriota</taxon>
        <taxon>Desulfobacteria</taxon>
        <taxon>Desulfobacterales</taxon>
        <taxon>Desulfosarcinaceae</taxon>
        <taxon>Desulfosarcina</taxon>
    </lineage>
</organism>
<keyword evidence="7" id="KW-1185">Reference proteome</keyword>
<keyword evidence="3" id="KW-0408">Iron</keyword>
<keyword evidence="4" id="KW-0411">Iron-sulfur</keyword>
<dbReference type="Pfam" id="PF12838">
    <property type="entry name" value="Fer4_7"/>
    <property type="match status" value="1"/>
</dbReference>
<dbReference type="Gene3D" id="3.30.70.20">
    <property type="match status" value="1"/>
</dbReference>
<dbReference type="SUPFAM" id="SSF54862">
    <property type="entry name" value="4Fe-4S ferredoxins"/>
    <property type="match status" value="1"/>
</dbReference>
<evidence type="ECO:0000256" key="4">
    <source>
        <dbReference type="ARBA" id="ARBA00023014"/>
    </source>
</evidence>
<dbReference type="AlphaFoldDB" id="A0A5K7YXI0"/>
<proteinExistence type="predicted"/>
<dbReference type="Pfam" id="PF04015">
    <property type="entry name" value="DUF362"/>
    <property type="match status" value="1"/>
</dbReference>
<dbReference type="EMBL" id="AP021874">
    <property type="protein sequence ID" value="BBO69387.1"/>
    <property type="molecule type" value="Genomic_DNA"/>
</dbReference>
<evidence type="ECO:0000256" key="3">
    <source>
        <dbReference type="ARBA" id="ARBA00023004"/>
    </source>
</evidence>
<reference evidence="6 7" key="1">
    <citation type="submission" date="2019-11" db="EMBL/GenBank/DDBJ databases">
        <title>Comparative genomics of hydrocarbon-degrading Desulfosarcina strains.</title>
        <authorList>
            <person name="Watanabe M."/>
            <person name="Kojima H."/>
            <person name="Fukui M."/>
        </authorList>
    </citation>
    <scope>NUCLEOTIDE SEQUENCE [LARGE SCALE GENOMIC DNA]</scope>
    <source>
        <strain evidence="6 7">PL12</strain>
    </source>
</reference>
<protein>
    <submittedName>
        <fullName evidence="6">4Fe-4S ferredoxin</fullName>
    </submittedName>
</protein>
<dbReference type="PANTHER" id="PTHR24960:SF83">
    <property type="entry name" value="4FE-4S FERREDOXIN-TYPE DOMAIN-CONTAINING PROTEIN"/>
    <property type="match status" value="1"/>
</dbReference>
<accession>A0A5K7YXI0</accession>
<dbReference type="PROSITE" id="PS51379">
    <property type="entry name" value="4FE4S_FER_2"/>
    <property type="match status" value="2"/>
</dbReference>
<keyword evidence="2" id="KW-0479">Metal-binding</keyword>
<dbReference type="InterPro" id="IPR050157">
    <property type="entry name" value="PSI_iron-sulfur_center"/>
</dbReference>
<sequence>MTGRVYFIDMRATIKENFIAKIGRLMETAGISRIIDKRDLTAVKMHFGEMGNAAFIRPVYIRKVVEVVKQAKGVPFLTDANTLYAGTRSDAPHHLTTAVKNGFAYAVVEAPLIIADGLRGKSETAVPINQKRFASVYIGTDIVEADAFISVAHFKGHELSGFGGAVKNVGMGCASRKGKLAQHSGLSPRISGEQCIGCGECRDHCSQHAISMEGETAAIDADSCIGCGECILICPNEAITVQWNRSVPVFLEKMVEYALGVLKGKANKAFFINFITDVSPACDCYPSNDAPIVKNIGVVAATDPVAIDQASVDLVNAEPALAGTRLTTNTAAGEDKFKGIYPKVDWEIQLDYAEKVGLGSRTYELVKL</sequence>
<dbReference type="InterPro" id="IPR007160">
    <property type="entry name" value="DUF362"/>
</dbReference>
<dbReference type="InterPro" id="IPR017896">
    <property type="entry name" value="4Fe4S_Fe-S-bd"/>
</dbReference>
<name>A0A5K7YXI0_9BACT</name>
<dbReference type="PROSITE" id="PS00198">
    <property type="entry name" value="4FE4S_FER_1"/>
    <property type="match status" value="1"/>
</dbReference>
<evidence type="ECO:0000259" key="5">
    <source>
        <dbReference type="PROSITE" id="PS51379"/>
    </source>
</evidence>
<evidence type="ECO:0000256" key="1">
    <source>
        <dbReference type="ARBA" id="ARBA00022485"/>
    </source>
</evidence>
<evidence type="ECO:0000313" key="6">
    <source>
        <dbReference type="EMBL" id="BBO69387.1"/>
    </source>
</evidence>
<dbReference type="GO" id="GO:0051539">
    <property type="term" value="F:4 iron, 4 sulfur cluster binding"/>
    <property type="evidence" value="ECO:0007669"/>
    <property type="project" value="UniProtKB-KW"/>
</dbReference>
<dbReference type="InterPro" id="IPR017900">
    <property type="entry name" value="4Fe4S_Fe_S_CS"/>
</dbReference>
<feature type="domain" description="4Fe-4S ferredoxin-type" evidence="5">
    <location>
        <begin position="186"/>
        <end position="214"/>
    </location>
</feature>
<evidence type="ECO:0000313" key="7">
    <source>
        <dbReference type="Proteomes" id="UP000427906"/>
    </source>
</evidence>
<dbReference type="KEGG" id="dalk:DSCA_33170"/>
<dbReference type="RefSeq" id="WP_155317430.1">
    <property type="nucleotide sequence ID" value="NZ_AP021874.1"/>
</dbReference>
<dbReference type="GO" id="GO:0046872">
    <property type="term" value="F:metal ion binding"/>
    <property type="evidence" value="ECO:0007669"/>
    <property type="project" value="UniProtKB-KW"/>
</dbReference>